<protein>
    <recommendedName>
        <fullName evidence="6">G-protein coupled receptors family 1 profile domain-containing protein</fullName>
    </recommendedName>
</protein>
<sequence>MSSNETNRTNATVYYSHDYNTVYYIVSTFEIFLVVTGTLLNAWFLVAILRSSQMRSSLRNKIICNSLVLNLAETLIYLPVFLTVYMSDMSYTCTLYSVLSNLRLVQDFIGNWLLVMLIIVFIAQIQDFNPRMKLTPRAVTVSTIGLLVFPWISSIVVVSIIIQEFYFRFRYARVGCLYATYGALEVLKSVDTAVPIILAVILLVLSAFLKYRRLHRGHSSESIQIELISRDLKIDNTFVYVAAVLVATTCDILQFINYVNRRAFSHYGETTWMILILLARFISDARVILMPLPWLLLTDVRQTIKTWRPWYRPADGIDLTVTYSKEDN</sequence>
<feature type="transmembrane region" description="Helical" evidence="1">
    <location>
        <begin position="238"/>
        <end position="259"/>
    </location>
</feature>
<name>A0A0B7BJJ9_9EUPU</name>
<evidence type="ECO:0000313" key="3">
    <source>
        <dbReference type="EMBL" id="CEK92336.1"/>
    </source>
</evidence>
<feature type="transmembrane region" description="Helical" evidence="1">
    <location>
        <begin position="67"/>
        <end position="88"/>
    </location>
</feature>
<dbReference type="AlphaFoldDB" id="A0A0B7BJJ9"/>
<dbReference type="Gene3D" id="1.20.1070.10">
    <property type="entry name" value="Rhodopsin 7-helix transmembrane proteins"/>
    <property type="match status" value="1"/>
</dbReference>
<feature type="transmembrane region" description="Helical" evidence="1">
    <location>
        <begin position="108"/>
        <end position="126"/>
    </location>
</feature>
<feature type="transmembrane region" description="Helical" evidence="1">
    <location>
        <begin position="192"/>
        <end position="209"/>
    </location>
</feature>
<evidence type="ECO:0000313" key="4">
    <source>
        <dbReference type="EMBL" id="CEK92339.1"/>
    </source>
</evidence>
<feature type="transmembrane region" description="Helical" evidence="1">
    <location>
        <begin position="138"/>
        <end position="162"/>
    </location>
</feature>
<organism evidence="2">
    <name type="scientific">Arion vulgaris</name>
    <dbReference type="NCBI Taxonomy" id="1028688"/>
    <lineage>
        <taxon>Eukaryota</taxon>
        <taxon>Metazoa</taxon>
        <taxon>Spiralia</taxon>
        <taxon>Lophotrochozoa</taxon>
        <taxon>Mollusca</taxon>
        <taxon>Gastropoda</taxon>
        <taxon>Heterobranchia</taxon>
        <taxon>Euthyneura</taxon>
        <taxon>Panpulmonata</taxon>
        <taxon>Eupulmonata</taxon>
        <taxon>Stylommatophora</taxon>
        <taxon>Helicina</taxon>
        <taxon>Arionoidea</taxon>
        <taxon>Arionidae</taxon>
        <taxon>Arion</taxon>
    </lineage>
</organism>
<accession>A0A0B7BJJ9</accession>
<keyword evidence="1" id="KW-0812">Transmembrane</keyword>
<dbReference type="EMBL" id="HACG01045470">
    <property type="protein sequence ID" value="CEK92335.1"/>
    <property type="molecule type" value="Transcribed_RNA"/>
</dbReference>
<feature type="transmembrane region" description="Helical" evidence="1">
    <location>
        <begin position="22"/>
        <end position="46"/>
    </location>
</feature>
<dbReference type="EMBL" id="HACG01045478">
    <property type="protein sequence ID" value="CEK92343.1"/>
    <property type="molecule type" value="Transcribed_RNA"/>
</dbReference>
<reference evidence="2" key="1">
    <citation type="submission" date="2014-12" db="EMBL/GenBank/DDBJ databases">
        <title>Insight into the proteome of Arion vulgaris.</title>
        <authorList>
            <person name="Aradska J."/>
            <person name="Bulat T."/>
            <person name="Smidak R."/>
            <person name="Sarate P."/>
            <person name="Gangsoo J."/>
            <person name="Sialana F."/>
            <person name="Bilban M."/>
            <person name="Lubec G."/>
        </authorList>
    </citation>
    <scope>NUCLEOTIDE SEQUENCE</scope>
    <source>
        <tissue evidence="2">Skin</tissue>
    </source>
</reference>
<keyword evidence="1" id="KW-1133">Transmembrane helix</keyword>
<gene>
    <name evidence="2" type="primary">ORF187761</name>
    <name evidence="3" type="synonym">ORF187763</name>
    <name evidence="4" type="synonym">ORF187767</name>
    <name evidence="5" type="synonym">ORF187775</name>
</gene>
<evidence type="ECO:0008006" key="6">
    <source>
        <dbReference type="Google" id="ProtNLM"/>
    </source>
</evidence>
<dbReference type="EMBL" id="HACG01045471">
    <property type="protein sequence ID" value="CEK92336.1"/>
    <property type="molecule type" value="Transcribed_RNA"/>
</dbReference>
<proteinExistence type="predicted"/>
<feature type="transmembrane region" description="Helical" evidence="1">
    <location>
        <begin position="271"/>
        <end position="297"/>
    </location>
</feature>
<evidence type="ECO:0000256" key="1">
    <source>
        <dbReference type="SAM" id="Phobius"/>
    </source>
</evidence>
<evidence type="ECO:0000313" key="2">
    <source>
        <dbReference type="EMBL" id="CEK92335.1"/>
    </source>
</evidence>
<keyword evidence="1" id="KW-0472">Membrane</keyword>
<dbReference type="EMBL" id="HACG01045474">
    <property type="protein sequence ID" value="CEK92339.1"/>
    <property type="molecule type" value="Transcribed_RNA"/>
</dbReference>
<evidence type="ECO:0000313" key="5">
    <source>
        <dbReference type="EMBL" id="CEK92343.1"/>
    </source>
</evidence>